<feature type="disulfide bond" evidence="5">
    <location>
        <begin position="137"/>
        <end position="146"/>
    </location>
</feature>
<feature type="domain" description="EGF-like" evidence="7">
    <location>
        <begin position="110"/>
        <end position="147"/>
    </location>
</feature>
<feature type="domain" description="EGF-like" evidence="7">
    <location>
        <begin position="148"/>
        <end position="184"/>
    </location>
</feature>
<evidence type="ECO:0000256" key="2">
    <source>
        <dbReference type="ARBA" id="ARBA00022729"/>
    </source>
</evidence>
<dbReference type="PROSITE" id="PS50026">
    <property type="entry name" value="EGF_3"/>
    <property type="match status" value="4"/>
</dbReference>
<evidence type="ECO:0000313" key="9">
    <source>
        <dbReference type="RefSeq" id="XP_022258233.1"/>
    </source>
</evidence>
<dbReference type="GeneID" id="111089643"/>
<evidence type="ECO:0000313" key="8">
    <source>
        <dbReference type="Proteomes" id="UP000694941"/>
    </source>
</evidence>
<dbReference type="Pfam" id="PF00008">
    <property type="entry name" value="EGF"/>
    <property type="match status" value="2"/>
</dbReference>
<evidence type="ECO:0000259" key="7">
    <source>
        <dbReference type="PROSITE" id="PS50026"/>
    </source>
</evidence>
<dbReference type="PANTHER" id="PTHR24049">
    <property type="entry name" value="CRUMBS FAMILY MEMBER"/>
    <property type="match status" value="1"/>
</dbReference>
<organism evidence="8 9">
    <name type="scientific">Limulus polyphemus</name>
    <name type="common">Atlantic horseshoe crab</name>
    <dbReference type="NCBI Taxonomy" id="6850"/>
    <lineage>
        <taxon>Eukaryota</taxon>
        <taxon>Metazoa</taxon>
        <taxon>Ecdysozoa</taxon>
        <taxon>Arthropoda</taxon>
        <taxon>Chelicerata</taxon>
        <taxon>Merostomata</taxon>
        <taxon>Xiphosura</taxon>
        <taxon>Limulidae</taxon>
        <taxon>Limulus</taxon>
    </lineage>
</organism>
<feature type="chain" id="PRO_5045979231" evidence="6">
    <location>
        <begin position="26"/>
        <end position="240"/>
    </location>
</feature>
<feature type="domain" description="EGF-like" evidence="7">
    <location>
        <begin position="25"/>
        <end position="62"/>
    </location>
</feature>
<keyword evidence="2 6" id="KW-0732">Signal</keyword>
<feature type="disulfide bond" evidence="5">
    <location>
        <begin position="52"/>
        <end position="61"/>
    </location>
</feature>
<keyword evidence="8" id="KW-1185">Reference proteome</keyword>
<proteinExistence type="predicted"/>
<comment type="caution">
    <text evidence="5">Lacks conserved residue(s) required for the propagation of feature annotation.</text>
</comment>
<dbReference type="Proteomes" id="UP000694941">
    <property type="component" value="Unplaced"/>
</dbReference>
<dbReference type="PANTHER" id="PTHR24049:SF22">
    <property type="entry name" value="DROSOPHILA CRUMBS HOMOLOG"/>
    <property type="match status" value="1"/>
</dbReference>
<feature type="disulfide bond" evidence="5">
    <location>
        <begin position="174"/>
        <end position="183"/>
    </location>
</feature>
<keyword evidence="1 5" id="KW-0245">EGF-like domain</keyword>
<dbReference type="SUPFAM" id="SSF57196">
    <property type="entry name" value="EGF/Laminin"/>
    <property type="match status" value="4"/>
</dbReference>
<dbReference type="CDD" id="cd00054">
    <property type="entry name" value="EGF_CA"/>
    <property type="match status" value="2"/>
</dbReference>
<dbReference type="Gene3D" id="2.10.25.10">
    <property type="entry name" value="Laminin"/>
    <property type="match status" value="5"/>
</dbReference>
<dbReference type="PROSITE" id="PS51257">
    <property type="entry name" value="PROKAR_LIPOPROTEIN"/>
    <property type="match status" value="1"/>
</dbReference>
<protein>
    <submittedName>
        <fullName evidence="9">Neurogenic locus Notch protein-like</fullName>
    </submittedName>
</protein>
<dbReference type="PRINTS" id="PR00010">
    <property type="entry name" value="EGFBLOOD"/>
</dbReference>
<evidence type="ECO:0000256" key="3">
    <source>
        <dbReference type="ARBA" id="ARBA00022737"/>
    </source>
</evidence>
<evidence type="ECO:0000256" key="5">
    <source>
        <dbReference type="PROSITE-ProRule" id="PRU00076"/>
    </source>
</evidence>
<evidence type="ECO:0000256" key="6">
    <source>
        <dbReference type="SAM" id="SignalP"/>
    </source>
</evidence>
<accession>A0ABM1TQS7</accession>
<dbReference type="RefSeq" id="XP_022258233.1">
    <property type="nucleotide sequence ID" value="XM_022402525.1"/>
</dbReference>
<keyword evidence="4 5" id="KW-1015">Disulfide bond</keyword>
<dbReference type="InterPro" id="IPR051022">
    <property type="entry name" value="Notch_Cell-Fate_Det"/>
</dbReference>
<name>A0ABM1TQS7_LIMPO</name>
<dbReference type="SMART" id="SM00179">
    <property type="entry name" value="EGF_CA"/>
    <property type="match status" value="4"/>
</dbReference>
<reference evidence="9" key="1">
    <citation type="submission" date="2025-08" db="UniProtKB">
        <authorList>
            <consortium name="RefSeq"/>
        </authorList>
    </citation>
    <scope>IDENTIFICATION</scope>
    <source>
        <tissue evidence="9">Muscle</tissue>
    </source>
</reference>
<dbReference type="PROSITE" id="PS00022">
    <property type="entry name" value="EGF_1"/>
    <property type="match status" value="3"/>
</dbReference>
<dbReference type="InterPro" id="IPR001881">
    <property type="entry name" value="EGF-like_Ca-bd_dom"/>
</dbReference>
<feature type="domain" description="EGF-like" evidence="7">
    <location>
        <begin position="63"/>
        <end position="107"/>
    </location>
</feature>
<dbReference type="InterPro" id="IPR000742">
    <property type="entry name" value="EGF"/>
</dbReference>
<feature type="disulfide bond" evidence="5">
    <location>
        <begin position="97"/>
        <end position="106"/>
    </location>
</feature>
<evidence type="ECO:0000256" key="1">
    <source>
        <dbReference type="ARBA" id="ARBA00022536"/>
    </source>
</evidence>
<dbReference type="SMART" id="SM00181">
    <property type="entry name" value="EGF"/>
    <property type="match status" value="4"/>
</dbReference>
<feature type="signal peptide" evidence="6">
    <location>
        <begin position="1"/>
        <end position="25"/>
    </location>
</feature>
<gene>
    <name evidence="9" type="primary">LOC111089643</name>
</gene>
<sequence>MRSRLVVYVLASVALITFFPCIVQGLVSCSPNSCKNGAACVSNPGGEAFCNCTPMFVGEYCQHMNPCHTGAGPRCQNGGSCYVGVSSSGGPTFTCTCPVGYSASLCEIALPNSCDSDPCQNGGTCSLITLDKYTCTCAAGFRGNHCELVDHCASQPCRNGASCQALHDSYRCTCTEGFTGRTCTHDIDECRKDLCVHGQCVNTVGSYRFLNHLSREMVNDFDVWLKARELSSILNTCVLT</sequence>
<keyword evidence="3" id="KW-0677">Repeat</keyword>
<dbReference type="PROSITE" id="PS01186">
    <property type="entry name" value="EGF_2"/>
    <property type="match status" value="3"/>
</dbReference>
<evidence type="ECO:0000256" key="4">
    <source>
        <dbReference type="ARBA" id="ARBA00023157"/>
    </source>
</evidence>